<dbReference type="GO" id="GO:0005667">
    <property type="term" value="C:transcription regulator complex"/>
    <property type="evidence" value="ECO:0000318"/>
    <property type="project" value="GO_Central"/>
</dbReference>
<evidence type="ECO:0000259" key="8">
    <source>
        <dbReference type="Pfam" id="PF02229"/>
    </source>
</evidence>
<keyword evidence="3" id="KW-0805">Transcription regulation</keyword>
<protein>
    <recommendedName>
        <fullName evidence="8">Transcriptional coactivator p15 (PC4) C-terminal domain-containing protein</fullName>
    </recommendedName>
</protein>
<evidence type="ECO:0000256" key="1">
    <source>
        <dbReference type="ARBA" id="ARBA00004123"/>
    </source>
</evidence>
<feature type="region of interest" description="Disordered" evidence="7">
    <location>
        <begin position="15"/>
        <end position="47"/>
    </location>
</feature>
<evidence type="ECO:0000256" key="5">
    <source>
        <dbReference type="ARBA" id="ARBA00023163"/>
    </source>
</evidence>
<feature type="domain" description="Transcriptional coactivator p15 (PC4) C-terminal" evidence="8">
    <location>
        <begin position="52"/>
        <end position="103"/>
    </location>
</feature>
<dbReference type="Pfam" id="PF02229">
    <property type="entry name" value="PC4"/>
    <property type="match status" value="1"/>
</dbReference>
<dbReference type="GO" id="GO:0003713">
    <property type="term" value="F:transcription coactivator activity"/>
    <property type="evidence" value="ECO:0000318"/>
    <property type="project" value="GO_Central"/>
</dbReference>
<keyword evidence="6" id="KW-0539">Nucleus</keyword>
<dbReference type="InterPro" id="IPR009044">
    <property type="entry name" value="ssDNA-bd_transcriptional_reg"/>
</dbReference>
<name>A0A022R6T7_ERYGU</name>
<reference evidence="9 10" key="1">
    <citation type="journal article" date="2013" name="Proc. Natl. Acad. Sci. U.S.A.">
        <title>Fine-scale variation in meiotic recombination in Mimulus inferred from population shotgun sequencing.</title>
        <authorList>
            <person name="Hellsten U."/>
            <person name="Wright K.M."/>
            <person name="Jenkins J."/>
            <person name="Shu S."/>
            <person name="Yuan Y."/>
            <person name="Wessler S.R."/>
            <person name="Schmutz J."/>
            <person name="Willis J.H."/>
            <person name="Rokhsar D.S."/>
        </authorList>
    </citation>
    <scope>NUCLEOTIDE SEQUENCE [LARGE SCALE GENOMIC DNA]</scope>
    <source>
        <strain evidence="10">cv. DUN x IM62</strain>
    </source>
</reference>
<proteinExistence type="inferred from homology"/>
<comment type="similarity">
    <text evidence="2">Belongs to the transcriptional coactivator PC4 family.</text>
</comment>
<evidence type="ECO:0000256" key="6">
    <source>
        <dbReference type="ARBA" id="ARBA00023242"/>
    </source>
</evidence>
<evidence type="ECO:0000313" key="9">
    <source>
        <dbReference type="EMBL" id="EYU35709.1"/>
    </source>
</evidence>
<dbReference type="STRING" id="4155.A0A022R6T7"/>
<dbReference type="eggNOG" id="KOG2712">
    <property type="taxonomic scope" value="Eukaryota"/>
</dbReference>
<dbReference type="GO" id="GO:0005634">
    <property type="term" value="C:nucleus"/>
    <property type="evidence" value="ECO:0000318"/>
    <property type="project" value="GO_Central"/>
</dbReference>
<dbReference type="InterPro" id="IPR003173">
    <property type="entry name" value="PC4_C"/>
</dbReference>
<evidence type="ECO:0000256" key="7">
    <source>
        <dbReference type="SAM" id="MobiDB-lite"/>
    </source>
</evidence>
<dbReference type="FunFam" id="2.30.31.10:FF:000005">
    <property type="entry name" value="Putative transcriptional co-activator"/>
    <property type="match status" value="1"/>
</dbReference>
<dbReference type="GO" id="GO:0003677">
    <property type="term" value="F:DNA binding"/>
    <property type="evidence" value="ECO:0007669"/>
    <property type="project" value="UniProtKB-KW"/>
</dbReference>
<dbReference type="EMBL" id="KI630596">
    <property type="protein sequence ID" value="EYU35709.1"/>
    <property type="molecule type" value="Genomic_DNA"/>
</dbReference>
<gene>
    <name evidence="9" type="ORF">MIMGU_mgv1a016580mg</name>
</gene>
<evidence type="ECO:0000313" key="10">
    <source>
        <dbReference type="Proteomes" id="UP000030748"/>
    </source>
</evidence>
<dbReference type="SUPFAM" id="SSF54447">
    <property type="entry name" value="ssDNA-binding transcriptional regulator domain"/>
    <property type="match status" value="1"/>
</dbReference>
<dbReference type="PANTHER" id="PTHR13215">
    <property type="entry name" value="RNA POLYMERASE II TRANSCRIPTIONAL COACTIVATOR"/>
    <property type="match status" value="1"/>
</dbReference>
<dbReference type="Proteomes" id="UP000030748">
    <property type="component" value="Unassembled WGS sequence"/>
</dbReference>
<keyword evidence="4" id="KW-0238">DNA-binding</keyword>
<evidence type="ECO:0000256" key="2">
    <source>
        <dbReference type="ARBA" id="ARBA00009001"/>
    </source>
</evidence>
<dbReference type="PhylomeDB" id="A0A022R6T7"/>
<evidence type="ECO:0000256" key="4">
    <source>
        <dbReference type="ARBA" id="ARBA00023125"/>
    </source>
</evidence>
<dbReference type="GO" id="GO:0060261">
    <property type="term" value="P:positive regulation of transcription initiation by RNA polymerase II"/>
    <property type="evidence" value="ECO:0007669"/>
    <property type="project" value="InterPro"/>
</dbReference>
<keyword evidence="5" id="KW-0804">Transcription</keyword>
<dbReference type="InterPro" id="IPR045125">
    <property type="entry name" value="Sub1/Tcp4-like"/>
</dbReference>
<comment type="subcellular location">
    <subcellularLocation>
        <location evidence="1">Nucleus</location>
    </subcellularLocation>
</comment>
<sequence length="116" mass="13199">MLNCTHSPLDYWKMSKRGKKSDDEALSGGEEPPKKVLKSGKDSDDPDSVFICELSKNRKVSVRNWQGKTMVDIREFYLKDGKEVPGKKGISLLMDQWKILRDHADEIDKLMAGVET</sequence>
<keyword evidence="10" id="KW-1185">Reference proteome</keyword>
<evidence type="ECO:0000256" key="3">
    <source>
        <dbReference type="ARBA" id="ARBA00023015"/>
    </source>
</evidence>
<organism evidence="9 10">
    <name type="scientific">Erythranthe guttata</name>
    <name type="common">Yellow monkey flower</name>
    <name type="synonym">Mimulus guttatus</name>
    <dbReference type="NCBI Taxonomy" id="4155"/>
    <lineage>
        <taxon>Eukaryota</taxon>
        <taxon>Viridiplantae</taxon>
        <taxon>Streptophyta</taxon>
        <taxon>Embryophyta</taxon>
        <taxon>Tracheophyta</taxon>
        <taxon>Spermatophyta</taxon>
        <taxon>Magnoliopsida</taxon>
        <taxon>eudicotyledons</taxon>
        <taxon>Gunneridae</taxon>
        <taxon>Pentapetalae</taxon>
        <taxon>asterids</taxon>
        <taxon>lamiids</taxon>
        <taxon>Lamiales</taxon>
        <taxon>Phrymaceae</taxon>
        <taxon>Erythranthe</taxon>
    </lineage>
</organism>
<dbReference type="AlphaFoldDB" id="A0A022R6T7"/>
<feature type="compositionally biased region" description="Basic and acidic residues" evidence="7">
    <location>
        <begin position="31"/>
        <end position="43"/>
    </location>
</feature>
<dbReference type="Gene3D" id="2.30.31.10">
    <property type="entry name" value="Transcriptional Coactivator Pc4, Chain A"/>
    <property type="match status" value="1"/>
</dbReference>
<accession>A0A022R6T7</accession>